<dbReference type="AlphaFoldDB" id="A0A4P9ZBW0"/>
<dbReference type="Pfam" id="PF10521">
    <property type="entry name" value="Tti2"/>
    <property type="match status" value="1"/>
</dbReference>
<sequence length="371" mass="41625">LRLLLAIALYSNEHTPWSNAALSTRANSAPDHIVKPLLPQFIAYLQPRLLSASPKTTKGRNPRATRNKGLRPILGHATPTAELDKKRHAWKKSHDVSTLGSNCFWMRFDSLPESVSIMAAFTLNVVDDSHPAFRTQGCHLIRTLIDCGHFQLLKSLGFMDLFKDEIQTSFNYLPRLTRGGVSLQLMKAAYPALIKLLDEKMKHEETKTLAGSYLPYLEVLDSNVLGLVSHIQAHGEGASNLVLVYLLQFGKELVDTRIGAAVLACYSQLNYIMCRLITDPYVIDSENGPLVIEAALDLQKTTLEKVSETQNGSCELILAYQYDFLAAWIVYFKRVLRYQVGTRRSHELLTINANLLKSLAEQNDSTRKTLQ</sequence>
<comment type="similarity">
    <text evidence="1">Belongs to the TTI2 family.</text>
</comment>
<evidence type="ECO:0000313" key="3">
    <source>
        <dbReference type="EMBL" id="RKP30347.1"/>
    </source>
</evidence>
<dbReference type="OrthoDB" id="6417021at2759"/>
<dbReference type="EMBL" id="ML004460">
    <property type="protein sequence ID" value="RKP30347.1"/>
    <property type="molecule type" value="Genomic_DNA"/>
</dbReference>
<dbReference type="Proteomes" id="UP000268321">
    <property type="component" value="Unassembled WGS sequence"/>
</dbReference>
<accession>A0A4P9ZBW0</accession>
<name>A0A4P9ZBW0_9ASCO</name>
<evidence type="ECO:0000313" key="4">
    <source>
        <dbReference type="Proteomes" id="UP000268321"/>
    </source>
</evidence>
<gene>
    <name evidence="3" type="ORF">METBISCDRAFT_1681</name>
</gene>
<reference evidence="4" key="1">
    <citation type="journal article" date="2018" name="Nat. Microbiol.">
        <title>Leveraging single-cell genomics to expand the fungal tree of life.</title>
        <authorList>
            <person name="Ahrendt S.R."/>
            <person name="Quandt C.A."/>
            <person name="Ciobanu D."/>
            <person name="Clum A."/>
            <person name="Salamov A."/>
            <person name="Andreopoulos B."/>
            <person name="Cheng J.F."/>
            <person name="Woyke T."/>
            <person name="Pelin A."/>
            <person name="Henrissat B."/>
            <person name="Reynolds N.K."/>
            <person name="Benny G.L."/>
            <person name="Smith M.E."/>
            <person name="James T.Y."/>
            <person name="Grigoriev I.V."/>
        </authorList>
    </citation>
    <scope>NUCLEOTIDE SEQUENCE [LARGE SCALE GENOMIC DNA]</scope>
    <source>
        <strain evidence="4">Baker2002</strain>
    </source>
</reference>
<evidence type="ECO:0000256" key="1">
    <source>
        <dbReference type="ARBA" id="ARBA00034736"/>
    </source>
</evidence>
<dbReference type="GO" id="GO:0110078">
    <property type="term" value="C:TTT Hsp90 cochaperone complex"/>
    <property type="evidence" value="ECO:0007669"/>
    <property type="project" value="InterPro"/>
</dbReference>
<feature type="non-terminal residue" evidence="3">
    <location>
        <position position="1"/>
    </location>
</feature>
<proteinExistence type="inferred from homology"/>
<dbReference type="InterPro" id="IPR018870">
    <property type="entry name" value="Tti2"/>
</dbReference>
<feature type="non-terminal residue" evidence="3">
    <location>
        <position position="371"/>
    </location>
</feature>
<evidence type="ECO:0000256" key="2">
    <source>
        <dbReference type="SAM" id="MobiDB-lite"/>
    </source>
</evidence>
<keyword evidence="4" id="KW-1185">Reference proteome</keyword>
<feature type="compositionally biased region" description="Basic residues" evidence="2">
    <location>
        <begin position="57"/>
        <end position="69"/>
    </location>
</feature>
<organism evidence="3 4">
    <name type="scientific">Metschnikowia bicuspidata</name>
    <dbReference type="NCBI Taxonomy" id="27322"/>
    <lineage>
        <taxon>Eukaryota</taxon>
        <taxon>Fungi</taxon>
        <taxon>Dikarya</taxon>
        <taxon>Ascomycota</taxon>
        <taxon>Saccharomycotina</taxon>
        <taxon>Pichiomycetes</taxon>
        <taxon>Metschnikowiaceae</taxon>
        <taxon>Metschnikowia</taxon>
    </lineage>
</organism>
<protein>
    <submittedName>
        <fullName evidence="3">Uncharacterized protein</fullName>
    </submittedName>
</protein>
<feature type="region of interest" description="Disordered" evidence="2">
    <location>
        <begin position="52"/>
        <end position="71"/>
    </location>
</feature>